<protein>
    <recommendedName>
        <fullName evidence="7">G-protein coupled receptors family 1 profile domain-containing protein</fullName>
    </recommendedName>
</protein>
<evidence type="ECO:0000256" key="1">
    <source>
        <dbReference type="ARBA" id="ARBA00004370"/>
    </source>
</evidence>
<keyword evidence="4 6" id="KW-0472">Membrane</keyword>
<evidence type="ECO:0000259" key="7">
    <source>
        <dbReference type="PROSITE" id="PS50262"/>
    </source>
</evidence>
<evidence type="ECO:0000256" key="4">
    <source>
        <dbReference type="ARBA" id="ARBA00023136"/>
    </source>
</evidence>
<dbReference type="PROSITE" id="PS50262">
    <property type="entry name" value="G_PROTEIN_RECEP_F1_2"/>
    <property type="match status" value="1"/>
</dbReference>
<name>A0A8S3ZZ84_9EUPU</name>
<feature type="transmembrane region" description="Helical" evidence="6">
    <location>
        <begin position="319"/>
        <end position="340"/>
    </location>
</feature>
<proteinExistence type="predicted"/>
<keyword evidence="9" id="KW-1185">Reference proteome</keyword>
<dbReference type="Proteomes" id="UP000678393">
    <property type="component" value="Unassembled WGS sequence"/>
</dbReference>
<evidence type="ECO:0000256" key="2">
    <source>
        <dbReference type="ARBA" id="ARBA00022692"/>
    </source>
</evidence>
<feature type="transmembrane region" description="Helical" evidence="6">
    <location>
        <begin position="140"/>
        <end position="161"/>
    </location>
</feature>
<dbReference type="Gene3D" id="1.20.1070.10">
    <property type="entry name" value="Rhodopsin 7-helix transmembrane proteins"/>
    <property type="match status" value="1"/>
</dbReference>
<dbReference type="PANTHER" id="PTHR46641">
    <property type="entry name" value="FMRFAMIDE RECEPTOR-RELATED"/>
    <property type="match status" value="1"/>
</dbReference>
<comment type="subcellular location">
    <subcellularLocation>
        <location evidence="1">Membrane</location>
    </subcellularLocation>
</comment>
<dbReference type="GO" id="GO:0004930">
    <property type="term" value="F:G protein-coupled receptor activity"/>
    <property type="evidence" value="ECO:0007669"/>
    <property type="project" value="InterPro"/>
</dbReference>
<gene>
    <name evidence="8" type="ORF">CUNI_LOCUS17109</name>
</gene>
<reference evidence="8" key="1">
    <citation type="submission" date="2021-04" db="EMBL/GenBank/DDBJ databases">
        <authorList>
            <consortium name="Molecular Ecology Group"/>
        </authorList>
    </citation>
    <scope>NUCLEOTIDE SEQUENCE</scope>
</reference>
<feature type="transmembrane region" description="Helical" evidence="6">
    <location>
        <begin position="108"/>
        <end position="128"/>
    </location>
</feature>
<evidence type="ECO:0000256" key="3">
    <source>
        <dbReference type="ARBA" id="ARBA00022989"/>
    </source>
</evidence>
<feature type="transmembrane region" description="Helical" evidence="6">
    <location>
        <begin position="232"/>
        <end position="257"/>
    </location>
</feature>
<dbReference type="PANTHER" id="PTHR46641:SF25">
    <property type="entry name" value="CNMAMIDE RECEPTOR-RELATED"/>
    <property type="match status" value="1"/>
</dbReference>
<evidence type="ECO:0000256" key="6">
    <source>
        <dbReference type="SAM" id="Phobius"/>
    </source>
</evidence>
<comment type="caution">
    <text evidence="8">The sequence shown here is derived from an EMBL/GenBank/DDBJ whole genome shotgun (WGS) entry which is preliminary data.</text>
</comment>
<feature type="domain" description="G-protein coupled receptors family 1 profile" evidence="7">
    <location>
        <begin position="87"/>
        <end position="340"/>
    </location>
</feature>
<dbReference type="GO" id="GO:0016020">
    <property type="term" value="C:membrane"/>
    <property type="evidence" value="ECO:0007669"/>
    <property type="project" value="UniProtKB-SubCell"/>
</dbReference>
<sequence length="386" mass="43345">MGPSFSERIMTYDLSQTWNSSLSTNNQAMNWSYLFLTDVPGNYSLEDVTSVSTVGGFPTVPQSVIGVVRRRINETVVPVAISVGIVGNLLLVLVFTCTPLRTNAICNYLTALGISDFIYLMSCLAVWITGQGINLQNTMGVCQITMFVLMLFRFLDTWYLFAAHAERLVTHFGSCRAHKWCTTFRTKCIILVIFVFSLVGFSHYMWVYVVTEWKGTTSCLLMQESRKHIAELGKVEVLIASFLPMLLIVIIDVSLFVNSVAKYGKELFHSDKNTKTTDSEWRGEYTLANETAPASPSNQCQDSNQPTPEFDISTENTRVTVLVIIAGLIFIGLTLPSSIFRAKQYFSELARPSNKDMEMMIFAEEIVKFNSKCYKTTGGLSQHKKE</sequence>
<organism evidence="8 9">
    <name type="scientific">Candidula unifasciata</name>
    <dbReference type="NCBI Taxonomy" id="100452"/>
    <lineage>
        <taxon>Eukaryota</taxon>
        <taxon>Metazoa</taxon>
        <taxon>Spiralia</taxon>
        <taxon>Lophotrochozoa</taxon>
        <taxon>Mollusca</taxon>
        <taxon>Gastropoda</taxon>
        <taxon>Heterobranchia</taxon>
        <taxon>Euthyneura</taxon>
        <taxon>Panpulmonata</taxon>
        <taxon>Eupulmonata</taxon>
        <taxon>Stylommatophora</taxon>
        <taxon>Helicina</taxon>
        <taxon>Helicoidea</taxon>
        <taxon>Geomitridae</taxon>
        <taxon>Candidula</taxon>
    </lineage>
</organism>
<dbReference type="AlphaFoldDB" id="A0A8S3ZZ84"/>
<keyword evidence="2 6" id="KW-0812">Transmembrane</keyword>
<dbReference type="Pfam" id="PF00001">
    <property type="entry name" value="7tm_1"/>
    <property type="match status" value="1"/>
</dbReference>
<feature type="region of interest" description="Disordered" evidence="5">
    <location>
        <begin position="290"/>
        <end position="311"/>
    </location>
</feature>
<dbReference type="OrthoDB" id="6074760at2759"/>
<evidence type="ECO:0000256" key="5">
    <source>
        <dbReference type="SAM" id="MobiDB-lite"/>
    </source>
</evidence>
<feature type="transmembrane region" description="Helical" evidence="6">
    <location>
        <begin position="189"/>
        <end position="211"/>
    </location>
</feature>
<keyword evidence="3 6" id="KW-1133">Transmembrane helix</keyword>
<dbReference type="InterPro" id="IPR052954">
    <property type="entry name" value="GPCR-Ligand_Int"/>
</dbReference>
<dbReference type="InterPro" id="IPR017452">
    <property type="entry name" value="GPCR_Rhodpsn_7TM"/>
</dbReference>
<evidence type="ECO:0000313" key="8">
    <source>
        <dbReference type="EMBL" id="CAG5131551.1"/>
    </source>
</evidence>
<dbReference type="EMBL" id="CAJHNH020004746">
    <property type="protein sequence ID" value="CAG5131551.1"/>
    <property type="molecule type" value="Genomic_DNA"/>
</dbReference>
<feature type="transmembrane region" description="Helical" evidence="6">
    <location>
        <begin position="76"/>
        <end position="96"/>
    </location>
</feature>
<evidence type="ECO:0000313" key="9">
    <source>
        <dbReference type="Proteomes" id="UP000678393"/>
    </source>
</evidence>
<accession>A0A8S3ZZ84</accession>
<dbReference type="SUPFAM" id="SSF81321">
    <property type="entry name" value="Family A G protein-coupled receptor-like"/>
    <property type="match status" value="1"/>
</dbReference>
<dbReference type="InterPro" id="IPR000276">
    <property type="entry name" value="GPCR_Rhodpsn"/>
</dbReference>